<keyword evidence="2 4" id="KW-0863">Zinc-finger</keyword>
<evidence type="ECO:0000256" key="2">
    <source>
        <dbReference type="ARBA" id="ARBA00022771"/>
    </source>
</evidence>
<keyword evidence="1" id="KW-0479">Metal-binding</keyword>
<dbReference type="Gene3D" id="6.10.140.2220">
    <property type="match status" value="1"/>
</dbReference>
<proteinExistence type="predicted"/>
<dbReference type="PROSITE" id="PS50865">
    <property type="entry name" value="ZF_MYND_2"/>
    <property type="match status" value="1"/>
</dbReference>
<dbReference type="AlphaFoldDB" id="A0AAW0FHE0"/>
<keyword evidence="3" id="KW-0862">Zinc</keyword>
<feature type="domain" description="MYND-type" evidence="5">
    <location>
        <begin position="5"/>
        <end position="47"/>
    </location>
</feature>
<gene>
    <name evidence="6" type="ORF">QCA50_018561</name>
</gene>
<accession>A0AAW0FHE0</accession>
<dbReference type="SUPFAM" id="SSF144232">
    <property type="entry name" value="HIT/MYND zinc finger-like"/>
    <property type="match status" value="1"/>
</dbReference>
<dbReference type="Pfam" id="PF01753">
    <property type="entry name" value="zf-MYND"/>
    <property type="match status" value="1"/>
</dbReference>
<evidence type="ECO:0000256" key="3">
    <source>
        <dbReference type="ARBA" id="ARBA00022833"/>
    </source>
</evidence>
<evidence type="ECO:0000256" key="4">
    <source>
        <dbReference type="PROSITE-ProRule" id="PRU00134"/>
    </source>
</evidence>
<dbReference type="Proteomes" id="UP001385951">
    <property type="component" value="Unassembled WGS sequence"/>
</dbReference>
<organism evidence="6 7">
    <name type="scientific">Cerrena zonata</name>
    <dbReference type="NCBI Taxonomy" id="2478898"/>
    <lineage>
        <taxon>Eukaryota</taxon>
        <taxon>Fungi</taxon>
        <taxon>Dikarya</taxon>
        <taxon>Basidiomycota</taxon>
        <taxon>Agaricomycotina</taxon>
        <taxon>Agaricomycetes</taxon>
        <taxon>Polyporales</taxon>
        <taxon>Cerrenaceae</taxon>
        <taxon>Cerrena</taxon>
    </lineage>
</organism>
<dbReference type="InterPro" id="IPR002893">
    <property type="entry name" value="Znf_MYND"/>
</dbReference>
<evidence type="ECO:0000313" key="7">
    <source>
        <dbReference type="Proteomes" id="UP001385951"/>
    </source>
</evidence>
<protein>
    <recommendedName>
        <fullName evidence="5">MYND-type domain-containing protein</fullName>
    </recommendedName>
</protein>
<evidence type="ECO:0000259" key="5">
    <source>
        <dbReference type="PROSITE" id="PS50865"/>
    </source>
</evidence>
<dbReference type="EMBL" id="JASBNA010000071">
    <property type="protein sequence ID" value="KAK7678500.1"/>
    <property type="molecule type" value="Genomic_DNA"/>
</dbReference>
<reference evidence="6 7" key="1">
    <citation type="submission" date="2022-09" db="EMBL/GenBank/DDBJ databases">
        <authorList>
            <person name="Palmer J.M."/>
        </authorList>
    </citation>
    <scope>NUCLEOTIDE SEQUENCE [LARGE SCALE GENOMIC DNA]</scope>
    <source>
        <strain evidence="6 7">DSM 7382</strain>
    </source>
</reference>
<dbReference type="GO" id="GO:0008270">
    <property type="term" value="F:zinc ion binding"/>
    <property type="evidence" value="ECO:0007669"/>
    <property type="project" value="UniProtKB-KW"/>
</dbReference>
<comment type="caution">
    <text evidence="6">The sequence shown here is derived from an EMBL/GenBank/DDBJ whole genome shotgun (WGS) entry which is preliminary data.</text>
</comment>
<name>A0AAW0FHE0_9APHY</name>
<keyword evidence="7" id="KW-1185">Reference proteome</keyword>
<dbReference type="PROSITE" id="PS01360">
    <property type="entry name" value="ZF_MYND_1"/>
    <property type="match status" value="1"/>
</dbReference>
<evidence type="ECO:0000256" key="1">
    <source>
        <dbReference type="ARBA" id="ARBA00022723"/>
    </source>
</evidence>
<evidence type="ECO:0000313" key="6">
    <source>
        <dbReference type="EMBL" id="KAK7678500.1"/>
    </source>
</evidence>
<sequence length="203" mass="23542">MTRRCFNCGAHCPRGTRQLKECSRCRLVQYCSRTCQRTMWSSHKIFCSARFLCERSSLELALFAQSRRWLKLARPILSQYAIWALNIAFIGASMTNEVCVCIQMDGSCVNILRRREFPRFKMKCGVVRPSGGTHRGREGVARILLIIEFRAMSLTNTPAGCVMHQIQFSITELPPLLQDLRMTRILQKNWANRLAHRLSRETW</sequence>